<protein>
    <submittedName>
        <fullName evidence="2">Uncharacterized protein</fullName>
    </submittedName>
</protein>
<name>A0A6J4V8D9_9BACT</name>
<evidence type="ECO:0000256" key="1">
    <source>
        <dbReference type="SAM" id="MobiDB-lite"/>
    </source>
</evidence>
<proteinExistence type="predicted"/>
<feature type="compositionally biased region" description="Basic residues" evidence="1">
    <location>
        <begin position="30"/>
        <end position="40"/>
    </location>
</feature>
<sequence length="136" mass="14051">GQVPAAQALPGGAGPRRGLGADGPVDAGRGRRARAVHARLRGPAGGDGRVRRHPGAGARRRVRAVRRRGAATGDRRAVRRDQGPDRRVVHYRRGVVGPRGTAGGGAVGGPRAWRQADLRMAGGSAVSGRLAHGHRV</sequence>
<accession>A0A6J4V8D9</accession>
<feature type="compositionally biased region" description="Basic and acidic residues" evidence="1">
    <location>
        <begin position="73"/>
        <end position="86"/>
    </location>
</feature>
<feature type="compositionally biased region" description="Basic residues" evidence="1">
    <location>
        <begin position="50"/>
        <end position="69"/>
    </location>
</feature>
<feature type="compositionally biased region" description="Gly residues" evidence="1">
    <location>
        <begin position="11"/>
        <end position="21"/>
    </location>
</feature>
<evidence type="ECO:0000313" key="2">
    <source>
        <dbReference type="EMBL" id="CAA9571541.1"/>
    </source>
</evidence>
<feature type="region of interest" description="Disordered" evidence="1">
    <location>
        <begin position="1"/>
        <end position="86"/>
    </location>
</feature>
<organism evidence="2">
    <name type="scientific">uncultured Thermomicrobiales bacterium</name>
    <dbReference type="NCBI Taxonomy" id="1645740"/>
    <lineage>
        <taxon>Bacteria</taxon>
        <taxon>Pseudomonadati</taxon>
        <taxon>Thermomicrobiota</taxon>
        <taxon>Thermomicrobia</taxon>
        <taxon>Thermomicrobiales</taxon>
        <taxon>environmental samples</taxon>
    </lineage>
</organism>
<feature type="non-terminal residue" evidence="2">
    <location>
        <position position="1"/>
    </location>
</feature>
<reference evidence="2" key="1">
    <citation type="submission" date="2020-02" db="EMBL/GenBank/DDBJ databases">
        <authorList>
            <person name="Meier V. D."/>
        </authorList>
    </citation>
    <scope>NUCLEOTIDE SEQUENCE</scope>
    <source>
        <strain evidence="2">AVDCRST_MAG19</strain>
    </source>
</reference>
<dbReference type="AlphaFoldDB" id="A0A6J4V8D9"/>
<feature type="compositionally biased region" description="Low complexity" evidence="1">
    <location>
        <begin position="1"/>
        <end position="10"/>
    </location>
</feature>
<feature type="non-terminal residue" evidence="2">
    <location>
        <position position="136"/>
    </location>
</feature>
<dbReference type="EMBL" id="CADCWL010000144">
    <property type="protein sequence ID" value="CAA9571541.1"/>
    <property type="molecule type" value="Genomic_DNA"/>
</dbReference>
<gene>
    <name evidence="2" type="ORF">AVDCRST_MAG19-2825</name>
</gene>